<evidence type="ECO:0000256" key="6">
    <source>
        <dbReference type="ARBA" id="ARBA00022538"/>
    </source>
</evidence>
<keyword evidence="7 13" id="KW-0812">Transmembrane</keyword>
<sequence length="633" mass="68692">MATEALTKAEAQPLRNAALIGALGIVFGDIGTSPLYAYKEALASAGDVDALRPIAFGCVSLVFWALIIVVSIKYVLVIMRATNDGEGGVMALTALALDALKSERSREIAVLVGLVGVALFYGDCIITPAISVLSAVEGLEVATPVFKPFIVPIAAGILAALFMLQYRGTASIGRIFGPVMIVWFAVLALAGIPHIIARPDILAAVNPVYGLDLIATHGWIGFHVLGSVFLALTGAEALYADEGHFEGKVIRIDWFSFVLPALMLNYFGQGALVLENPDARTNPFFYLFADWLLYPAVALATAATIIASQAVITGAFTITQQAVSLGFMPRMEIRFTSKTEASQIYIPQANWLMAAAVLGLVLYFESSSALAGAYGLAVATTMVVSTLLVGVVARHVWGWSVLKTSLIISSFLIVDLAFFGANLIKFFEGGFLPVLVGAGIFTAMVTWRRGRVLLNERIARENPPFEAFWEEVRGTDLCRVPGIAVYLTSRPDRIPPSLHLNVRHNKCLHDTVVLLTVITERIPRVPKERRAYAEQLQHGFIRVILRFGFAESPNVPRALRRVAAERRAELFFDPAADVSYFVGRAIPVPSTSPEMSTVREQIFIILTKNATTATNFFCIPPEDVVELGTFIEI</sequence>
<protein>
    <recommendedName>
        <fullName evidence="13">Probable potassium transport system protein Kup</fullName>
    </recommendedName>
</protein>
<name>A0A8I1GEZ7_9HYPH</name>
<keyword evidence="4 13" id="KW-1003">Cell membrane</keyword>
<evidence type="ECO:0000256" key="3">
    <source>
        <dbReference type="ARBA" id="ARBA00022448"/>
    </source>
</evidence>
<dbReference type="EMBL" id="JAEMUK010000006">
    <property type="protein sequence ID" value="MBJ7542481.1"/>
    <property type="molecule type" value="Genomic_DNA"/>
</dbReference>
<feature type="transmembrane region" description="Helical" evidence="13">
    <location>
        <begin position="108"/>
        <end position="133"/>
    </location>
</feature>
<evidence type="ECO:0000313" key="17">
    <source>
        <dbReference type="Proteomes" id="UP000623250"/>
    </source>
</evidence>
<keyword evidence="6 13" id="KW-0633">Potassium transport</keyword>
<dbReference type="PANTHER" id="PTHR30540">
    <property type="entry name" value="OSMOTIC STRESS POTASSIUM TRANSPORTER"/>
    <property type="match status" value="1"/>
</dbReference>
<feature type="transmembrane region" description="Helical" evidence="13">
    <location>
        <begin position="252"/>
        <end position="272"/>
    </location>
</feature>
<evidence type="ECO:0000256" key="12">
    <source>
        <dbReference type="ARBA" id="ARBA00023136"/>
    </source>
</evidence>
<dbReference type="HAMAP" id="MF_01522">
    <property type="entry name" value="Kup"/>
    <property type="match status" value="1"/>
</dbReference>
<keyword evidence="9 13" id="KW-0630">Potassium</keyword>
<evidence type="ECO:0000256" key="10">
    <source>
        <dbReference type="ARBA" id="ARBA00022989"/>
    </source>
</evidence>
<feature type="transmembrane region" description="Helical" evidence="13">
    <location>
        <begin position="217"/>
        <end position="240"/>
    </location>
</feature>
<feature type="domain" description="K+ potassium transporter integral membrane" evidence="14">
    <location>
        <begin position="20"/>
        <end position="469"/>
    </location>
</feature>
<feature type="transmembrane region" description="Helical" evidence="13">
    <location>
        <begin position="430"/>
        <end position="447"/>
    </location>
</feature>
<accession>A0A8I1GEZ7</accession>
<feature type="transmembrane region" description="Helical" evidence="13">
    <location>
        <begin position="405"/>
        <end position="424"/>
    </location>
</feature>
<evidence type="ECO:0000256" key="5">
    <source>
        <dbReference type="ARBA" id="ARBA00022519"/>
    </source>
</evidence>
<feature type="transmembrane region" description="Helical" evidence="13">
    <location>
        <begin position="50"/>
        <end position="72"/>
    </location>
</feature>
<dbReference type="GO" id="GO:0015293">
    <property type="term" value="F:symporter activity"/>
    <property type="evidence" value="ECO:0007669"/>
    <property type="project" value="UniProtKB-UniRule"/>
</dbReference>
<keyword evidence="10 13" id="KW-1133">Transmembrane helix</keyword>
<dbReference type="GO" id="GO:0005886">
    <property type="term" value="C:plasma membrane"/>
    <property type="evidence" value="ECO:0007669"/>
    <property type="project" value="UniProtKB-SubCell"/>
</dbReference>
<keyword evidence="12 13" id="KW-0472">Membrane</keyword>
<gene>
    <name evidence="13" type="primary">kup</name>
    <name evidence="16" type="ORF">JDN41_02800</name>
</gene>
<dbReference type="RefSeq" id="WP_037232687.1">
    <property type="nucleotide sequence ID" value="NZ_JAEMUK010000006.1"/>
</dbReference>
<keyword evidence="17" id="KW-1185">Reference proteome</keyword>
<evidence type="ECO:0000256" key="11">
    <source>
        <dbReference type="ARBA" id="ARBA00023065"/>
    </source>
</evidence>
<dbReference type="Pfam" id="PF22776">
    <property type="entry name" value="K_trans_C"/>
    <property type="match status" value="1"/>
</dbReference>
<comment type="caution">
    <text evidence="16">The sequence shown here is derived from an EMBL/GenBank/DDBJ whole genome shotgun (WGS) entry which is preliminary data.</text>
</comment>
<keyword evidence="11 13" id="KW-0406">Ion transport</keyword>
<dbReference type="InterPro" id="IPR053951">
    <property type="entry name" value="K_trans_N"/>
</dbReference>
<dbReference type="GO" id="GO:0015079">
    <property type="term" value="F:potassium ion transmembrane transporter activity"/>
    <property type="evidence" value="ECO:0007669"/>
    <property type="project" value="UniProtKB-UniRule"/>
</dbReference>
<evidence type="ECO:0000259" key="14">
    <source>
        <dbReference type="Pfam" id="PF02705"/>
    </source>
</evidence>
<feature type="transmembrane region" description="Helical" evidence="13">
    <location>
        <begin position="370"/>
        <end position="393"/>
    </location>
</feature>
<feature type="domain" description="K+ potassium transporter C-terminal" evidence="15">
    <location>
        <begin position="481"/>
        <end position="633"/>
    </location>
</feature>
<keyword evidence="5" id="KW-0997">Cell inner membrane</keyword>
<evidence type="ECO:0000256" key="1">
    <source>
        <dbReference type="ARBA" id="ARBA00004141"/>
    </source>
</evidence>
<comment type="subcellular location">
    <subcellularLocation>
        <location evidence="13">Cell membrane</location>
        <topology evidence="13">Multi-pass membrane protein</topology>
    </subcellularLocation>
    <subcellularLocation>
        <location evidence="1">Membrane</location>
        <topology evidence="1">Multi-pass membrane protein</topology>
    </subcellularLocation>
</comment>
<comment type="catalytic activity">
    <reaction evidence="13">
        <text>K(+)(in) + H(+)(in) = K(+)(out) + H(+)(out)</text>
        <dbReference type="Rhea" id="RHEA:28490"/>
        <dbReference type="ChEBI" id="CHEBI:15378"/>
        <dbReference type="ChEBI" id="CHEBI:29103"/>
    </reaction>
</comment>
<dbReference type="Proteomes" id="UP000623250">
    <property type="component" value="Unassembled WGS sequence"/>
</dbReference>
<dbReference type="InterPro" id="IPR023051">
    <property type="entry name" value="Kup"/>
</dbReference>
<evidence type="ECO:0000313" key="16">
    <source>
        <dbReference type="EMBL" id="MBJ7542481.1"/>
    </source>
</evidence>
<dbReference type="Pfam" id="PF02705">
    <property type="entry name" value="K_trans"/>
    <property type="match status" value="1"/>
</dbReference>
<comment type="function">
    <text evidence="13">Transport of potassium into the cell. Likely operates as a K(+):H(+) symporter.</text>
</comment>
<evidence type="ECO:0000256" key="2">
    <source>
        <dbReference type="ARBA" id="ARBA00007019"/>
    </source>
</evidence>
<dbReference type="InterPro" id="IPR003855">
    <property type="entry name" value="K+_transporter"/>
</dbReference>
<comment type="similarity">
    <text evidence="2 13">Belongs to the HAK/KUP transporter (TC 2.A.72) family.</text>
</comment>
<keyword evidence="8 13" id="KW-0769">Symport</keyword>
<feature type="transmembrane region" description="Helical" evidence="13">
    <location>
        <begin position="145"/>
        <end position="164"/>
    </location>
</feature>
<organism evidence="16 17">
    <name type="scientific">Rhodomicrobium udaipurense</name>
    <dbReference type="NCBI Taxonomy" id="1202716"/>
    <lineage>
        <taxon>Bacteria</taxon>
        <taxon>Pseudomonadati</taxon>
        <taxon>Pseudomonadota</taxon>
        <taxon>Alphaproteobacteria</taxon>
        <taxon>Hyphomicrobiales</taxon>
        <taxon>Hyphomicrobiaceae</taxon>
        <taxon>Rhodomicrobium</taxon>
    </lineage>
</organism>
<evidence type="ECO:0000256" key="9">
    <source>
        <dbReference type="ARBA" id="ARBA00022958"/>
    </source>
</evidence>
<feature type="transmembrane region" description="Helical" evidence="13">
    <location>
        <begin position="344"/>
        <end position="364"/>
    </location>
</feature>
<dbReference type="AlphaFoldDB" id="A0A8I1GEZ7"/>
<keyword evidence="3 13" id="KW-0813">Transport</keyword>
<dbReference type="PANTHER" id="PTHR30540:SF79">
    <property type="entry name" value="LOW AFFINITY POTASSIUM TRANSPORT SYSTEM PROTEIN KUP"/>
    <property type="match status" value="1"/>
</dbReference>
<evidence type="ECO:0000256" key="13">
    <source>
        <dbReference type="HAMAP-Rule" id="MF_01522"/>
    </source>
</evidence>
<evidence type="ECO:0000259" key="15">
    <source>
        <dbReference type="Pfam" id="PF22776"/>
    </source>
</evidence>
<evidence type="ECO:0000256" key="8">
    <source>
        <dbReference type="ARBA" id="ARBA00022847"/>
    </source>
</evidence>
<feature type="transmembrane region" description="Helical" evidence="13">
    <location>
        <begin position="176"/>
        <end position="197"/>
    </location>
</feature>
<evidence type="ECO:0000256" key="4">
    <source>
        <dbReference type="ARBA" id="ARBA00022475"/>
    </source>
</evidence>
<evidence type="ECO:0000256" key="7">
    <source>
        <dbReference type="ARBA" id="ARBA00022692"/>
    </source>
</evidence>
<proteinExistence type="inferred from homology"/>
<feature type="transmembrane region" description="Helical" evidence="13">
    <location>
        <begin position="17"/>
        <end position="38"/>
    </location>
</feature>
<reference evidence="16 17" key="1">
    <citation type="submission" date="2020-12" db="EMBL/GenBank/DDBJ databases">
        <title>Revised draft genomes of Rhodomicrobium vannielii ATCC 17100 and Rhodomicrobium udaipurense JA643.</title>
        <authorList>
            <person name="Conners E.M."/>
            <person name="Davenport E.J."/>
            <person name="Bose A."/>
        </authorList>
    </citation>
    <scope>NUCLEOTIDE SEQUENCE [LARGE SCALE GENOMIC DNA]</scope>
    <source>
        <strain evidence="16 17">JA643</strain>
    </source>
</reference>
<feature type="transmembrane region" description="Helical" evidence="13">
    <location>
        <begin position="292"/>
        <end position="323"/>
    </location>
</feature>
<dbReference type="InterPro" id="IPR053952">
    <property type="entry name" value="K_trans_C"/>
</dbReference>